<comment type="caution">
    <text evidence="29">The sequence shown here is derived from an EMBL/GenBank/DDBJ whole genome shotgun (WGS) entry which is preliminary data.</text>
</comment>
<evidence type="ECO:0000256" key="13">
    <source>
        <dbReference type="ARBA" id="ARBA00022869"/>
    </source>
</evidence>
<dbReference type="InterPro" id="IPR000742">
    <property type="entry name" value="EGF"/>
</dbReference>
<dbReference type="GO" id="GO:0005856">
    <property type="term" value="C:cytoskeleton"/>
    <property type="evidence" value="ECO:0007669"/>
    <property type="project" value="UniProtKB-SubCell"/>
</dbReference>
<keyword evidence="30" id="KW-1185">Reference proteome</keyword>
<keyword evidence="12" id="KW-0106">Calcium</keyword>
<feature type="chain" id="PRO_5019794409" evidence="24">
    <location>
        <begin position="23"/>
        <end position="1511"/>
    </location>
</feature>
<evidence type="ECO:0000256" key="10">
    <source>
        <dbReference type="ARBA" id="ARBA00022729"/>
    </source>
</evidence>
<dbReference type="PANTHER" id="PTHR10574">
    <property type="entry name" value="NETRIN/LAMININ-RELATED"/>
    <property type="match status" value="1"/>
</dbReference>
<dbReference type="PANTHER" id="PTHR10574:SF240">
    <property type="entry name" value="LAMININ SUBUNIT GAMMA-3"/>
    <property type="match status" value="1"/>
</dbReference>
<evidence type="ECO:0000256" key="1">
    <source>
        <dbReference type="ARBA" id="ARBA00002418"/>
    </source>
</evidence>
<dbReference type="InterPro" id="IPR050440">
    <property type="entry name" value="Laminin/Netrin_ECM"/>
</dbReference>
<dbReference type="GO" id="GO:0009887">
    <property type="term" value="P:animal organ morphogenesis"/>
    <property type="evidence" value="ECO:0007669"/>
    <property type="project" value="TreeGrafter"/>
</dbReference>
<dbReference type="InterPro" id="IPR008211">
    <property type="entry name" value="Laminin_N"/>
</dbReference>
<reference evidence="29 30" key="1">
    <citation type="submission" date="2018-03" db="EMBL/GenBank/DDBJ databases">
        <title>Draft genome sequence of Rohu Carp (Labeo rohita).</title>
        <authorList>
            <person name="Das P."/>
            <person name="Kushwaha B."/>
            <person name="Joshi C.G."/>
            <person name="Kumar D."/>
            <person name="Nagpure N.S."/>
            <person name="Sahoo L."/>
            <person name="Das S.P."/>
            <person name="Bit A."/>
            <person name="Patnaik S."/>
            <person name="Meher P.K."/>
            <person name="Jayasankar P."/>
            <person name="Koringa P.G."/>
            <person name="Patel N.V."/>
            <person name="Hinsu A.T."/>
            <person name="Kumar R."/>
            <person name="Pandey M."/>
            <person name="Agarwal S."/>
            <person name="Srivastava S."/>
            <person name="Singh M."/>
            <person name="Iquebal M.A."/>
            <person name="Jaiswal S."/>
            <person name="Angadi U.B."/>
            <person name="Kumar N."/>
            <person name="Raza M."/>
            <person name="Shah T.M."/>
            <person name="Rai A."/>
            <person name="Jena J.K."/>
        </authorList>
    </citation>
    <scope>NUCLEOTIDE SEQUENCE [LARGE SCALE GENOMIC DNA]</scope>
    <source>
        <strain evidence="29">DASCIFA01</strain>
        <tissue evidence="29">Testis</tissue>
    </source>
</reference>
<feature type="domain" description="Laminin EGF-like" evidence="25">
    <location>
        <begin position="851"/>
        <end position="898"/>
    </location>
</feature>
<dbReference type="SMART" id="SM00181">
    <property type="entry name" value="EGF"/>
    <property type="match status" value="7"/>
</dbReference>
<dbReference type="GO" id="GO:0032587">
    <property type="term" value="C:ruffle membrane"/>
    <property type="evidence" value="ECO:0007669"/>
    <property type="project" value="UniProtKB-SubCell"/>
</dbReference>
<evidence type="ECO:0000313" key="30">
    <source>
        <dbReference type="Proteomes" id="UP000290572"/>
    </source>
</evidence>
<dbReference type="Pfam" id="PF00055">
    <property type="entry name" value="Laminin_N"/>
    <property type="match status" value="1"/>
</dbReference>
<dbReference type="Proteomes" id="UP000290572">
    <property type="component" value="Unassembled WGS sequence"/>
</dbReference>
<keyword evidence="15" id="KW-0472">Membrane</keyword>
<evidence type="ECO:0000256" key="19">
    <source>
        <dbReference type="ARBA" id="ARBA00023273"/>
    </source>
</evidence>
<dbReference type="InterPro" id="IPR000034">
    <property type="entry name" value="Laminin_IV"/>
</dbReference>
<keyword evidence="11" id="KW-0677">Repeat</keyword>
<keyword evidence="9" id="KW-0479">Metal-binding</keyword>
<feature type="domain" description="Laminin EGF-like" evidence="25">
    <location>
        <begin position="752"/>
        <end position="802"/>
    </location>
</feature>
<dbReference type="FunFam" id="2.60.120.260:FF:000018">
    <property type="entry name" value="Laminin subunit gamma 1"/>
    <property type="match status" value="1"/>
</dbReference>
<dbReference type="InterPro" id="IPR002049">
    <property type="entry name" value="LE_dom"/>
</dbReference>
<evidence type="ECO:0000259" key="26">
    <source>
        <dbReference type="PROSITE" id="PS50222"/>
    </source>
</evidence>
<comment type="caution">
    <text evidence="21">Lacks conserved residue(s) required for the propagation of feature annotation.</text>
</comment>
<feature type="domain" description="Laminin EGF-like" evidence="25">
    <location>
        <begin position="803"/>
        <end position="850"/>
    </location>
</feature>
<dbReference type="InterPro" id="IPR056863">
    <property type="entry name" value="LMN_ATRN_NET-like_EGF"/>
</dbReference>
<feature type="disulfide bond" evidence="21">
    <location>
        <begin position="803"/>
        <end position="815"/>
    </location>
</feature>
<keyword evidence="22" id="KW-0175">Coiled coil</keyword>
<evidence type="ECO:0000259" key="28">
    <source>
        <dbReference type="PROSITE" id="PS51117"/>
    </source>
</evidence>
<evidence type="ECO:0000256" key="2">
    <source>
        <dbReference type="ARBA" id="ARBA00004245"/>
    </source>
</evidence>
<dbReference type="Gene3D" id="2.10.25.10">
    <property type="entry name" value="Laminin"/>
    <property type="match status" value="7"/>
</dbReference>
<accession>A0A498N3T6</accession>
<keyword evidence="14" id="KW-0007">Acetylation</keyword>
<evidence type="ECO:0000256" key="24">
    <source>
        <dbReference type="SAM" id="SignalP"/>
    </source>
</evidence>
<organism evidence="29 30">
    <name type="scientific">Labeo rohita</name>
    <name type="common">Indian major carp</name>
    <name type="synonym">Cyprinus rohita</name>
    <dbReference type="NCBI Taxonomy" id="84645"/>
    <lineage>
        <taxon>Eukaryota</taxon>
        <taxon>Metazoa</taxon>
        <taxon>Chordata</taxon>
        <taxon>Craniata</taxon>
        <taxon>Vertebrata</taxon>
        <taxon>Euteleostomi</taxon>
        <taxon>Actinopterygii</taxon>
        <taxon>Neopterygii</taxon>
        <taxon>Teleostei</taxon>
        <taxon>Ostariophysi</taxon>
        <taxon>Cypriniformes</taxon>
        <taxon>Cyprinidae</taxon>
        <taxon>Labeoninae</taxon>
        <taxon>Labeonini</taxon>
        <taxon>Labeo</taxon>
    </lineage>
</organism>
<evidence type="ECO:0000256" key="3">
    <source>
        <dbReference type="ARBA" id="ARBA00004302"/>
    </source>
</evidence>
<dbReference type="PROSITE" id="PS01248">
    <property type="entry name" value="EGF_LAM_1"/>
    <property type="match status" value="4"/>
</dbReference>
<evidence type="ECO:0000256" key="11">
    <source>
        <dbReference type="ARBA" id="ARBA00022737"/>
    </source>
</evidence>
<evidence type="ECO:0000256" key="6">
    <source>
        <dbReference type="ARBA" id="ARBA00022490"/>
    </source>
</evidence>
<keyword evidence="6" id="KW-0963">Cytoplasm</keyword>
<dbReference type="FunFam" id="1.10.238.10:FF:000106">
    <property type="entry name" value="Allograft inflammatory factor 1"/>
    <property type="match status" value="1"/>
</dbReference>
<comment type="subcellular location">
    <subcellularLocation>
        <location evidence="4">Cell projection</location>
        <location evidence="4">Ruffle membrane</location>
        <topology evidence="4">Peripheral membrane protein</topology>
        <orientation evidence="4">Cytoplasmic side</orientation>
    </subcellularLocation>
    <subcellularLocation>
        <location evidence="2">Cytoplasm</location>
        <location evidence="2">Cytoskeleton</location>
    </subcellularLocation>
    <subcellularLocation>
        <location evidence="3">Secreted</location>
        <location evidence="3">Extracellular space</location>
        <location evidence="3">Extracellular matrix</location>
        <location evidence="3">Basement membrane</location>
    </subcellularLocation>
</comment>
<evidence type="ECO:0000256" key="21">
    <source>
        <dbReference type="PROSITE-ProRule" id="PRU00460"/>
    </source>
</evidence>
<feature type="domain" description="Laminin IV type A" evidence="27">
    <location>
        <begin position="387"/>
        <end position="556"/>
    </location>
</feature>
<dbReference type="InterPro" id="IPR011992">
    <property type="entry name" value="EF-hand-dom_pair"/>
</dbReference>
<feature type="disulfide bond" evidence="21">
    <location>
        <begin position="824"/>
        <end position="833"/>
    </location>
</feature>
<dbReference type="FunFam" id="2.10.25.10:FF:000105">
    <property type="entry name" value="laminin subunit gamma-1"/>
    <property type="match status" value="1"/>
</dbReference>
<feature type="disulfide bond" evidence="21">
    <location>
        <begin position="775"/>
        <end position="784"/>
    </location>
</feature>
<dbReference type="SMART" id="SM00180">
    <property type="entry name" value="EGF_Lam"/>
    <property type="match status" value="9"/>
</dbReference>
<dbReference type="SUPFAM" id="SSF47473">
    <property type="entry name" value="EF-hand"/>
    <property type="match status" value="1"/>
</dbReference>
<comment type="function">
    <text evidence="1">Binding to cells via a high affinity receptor, laminin is thought to mediate the attachment, migration and organization of cells into tissues during embryonic development by interacting with other extracellular matrix components.</text>
</comment>
<feature type="signal peptide" evidence="24">
    <location>
        <begin position="1"/>
        <end position="22"/>
    </location>
</feature>
<evidence type="ECO:0000256" key="20">
    <source>
        <dbReference type="ARBA" id="ARBA00023292"/>
    </source>
</evidence>
<dbReference type="PRINTS" id="PR00011">
    <property type="entry name" value="EGFLAMININ"/>
</dbReference>
<dbReference type="InterPro" id="IPR049025">
    <property type="entry name" value="AIF-1_EF_pair"/>
</dbReference>
<evidence type="ECO:0000256" key="5">
    <source>
        <dbReference type="ARBA" id="ARBA00022475"/>
    </source>
</evidence>
<feature type="compositionally biased region" description="Basic and acidic residues" evidence="23">
    <location>
        <begin position="1502"/>
        <end position="1511"/>
    </location>
</feature>
<dbReference type="PROSITE" id="PS50027">
    <property type="entry name" value="EGF_LAM_2"/>
    <property type="match status" value="5"/>
</dbReference>
<feature type="domain" description="EF-hand" evidence="26">
    <location>
        <begin position="1408"/>
        <end position="1443"/>
    </location>
</feature>
<keyword evidence="18" id="KW-0206">Cytoskeleton</keyword>
<dbReference type="GO" id="GO:0005604">
    <property type="term" value="C:basement membrane"/>
    <property type="evidence" value="ECO:0007669"/>
    <property type="project" value="UniProtKB-SubCell"/>
</dbReference>
<evidence type="ECO:0000259" key="25">
    <source>
        <dbReference type="PROSITE" id="PS50027"/>
    </source>
</evidence>
<evidence type="ECO:0000256" key="23">
    <source>
        <dbReference type="SAM" id="MobiDB-lite"/>
    </source>
</evidence>
<keyword evidence="13" id="KW-0084">Basement membrane</keyword>
<keyword evidence="16 21" id="KW-1015">Disulfide bond</keyword>
<keyword evidence="20 21" id="KW-0424">Laminin EGF-like domain</keyword>
<dbReference type="FunFam" id="2.10.25.10:FF:000090">
    <property type="entry name" value="laminin subunit alpha"/>
    <property type="match status" value="1"/>
</dbReference>
<evidence type="ECO:0007829" key="31">
    <source>
        <dbReference type="PeptideAtlas" id="A0A498N3T6"/>
    </source>
</evidence>
<dbReference type="GO" id="GO:0005509">
    <property type="term" value="F:calcium ion binding"/>
    <property type="evidence" value="ECO:0007669"/>
    <property type="project" value="InterPro"/>
</dbReference>
<dbReference type="FunFam" id="2.10.25.10:FF:000758">
    <property type="entry name" value="Laminin subunit gamma 1"/>
    <property type="match status" value="1"/>
</dbReference>
<keyword evidence="5" id="KW-1003">Cell membrane</keyword>
<evidence type="ECO:0000256" key="18">
    <source>
        <dbReference type="ARBA" id="ARBA00023212"/>
    </source>
</evidence>
<feature type="domain" description="Laminin N-terminal" evidence="28">
    <location>
        <begin position="33"/>
        <end position="269"/>
    </location>
</feature>
<feature type="coiled-coil region" evidence="22">
    <location>
        <begin position="1115"/>
        <end position="1146"/>
    </location>
</feature>
<dbReference type="Pfam" id="PF00052">
    <property type="entry name" value="Laminin_B"/>
    <property type="match status" value="1"/>
</dbReference>
<dbReference type="Pfam" id="PF24973">
    <property type="entry name" value="EGF_LMN_ATRN"/>
    <property type="match status" value="2"/>
</dbReference>
<dbReference type="GO" id="GO:0009888">
    <property type="term" value="P:tissue development"/>
    <property type="evidence" value="ECO:0007669"/>
    <property type="project" value="TreeGrafter"/>
</dbReference>
<evidence type="ECO:0000313" key="29">
    <source>
        <dbReference type="EMBL" id="RXN26482.1"/>
    </source>
</evidence>
<evidence type="ECO:0000256" key="15">
    <source>
        <dbReference type="ARBA" id="ARBA00023136"/>
    </source>
</evidence>
<dbReference type="STRING" id="84645.A0A498N3T6"/>
<dbReference type="PROSITE" id="PS50222">
    <property type="entry name" value="EF_HAND_2"/>
    <property type="match status" value="1"/>
</dbReference>
<dbReference type="SMART" id="SM00136">
    <property type="entry name" value="LamNT"/>
    <property type="match status" value="1"/>
</dbReference>
<feature type="disulfide bond" evidence="21">
    <location>
        <begin position="851"/>
        <end position="863"/>
    </location>
</feature>
<dbReference type="FunFam" id="2.10.25.10:FF:000074">
    <property type="entry name" value="Laminin subunit alpha"/>
    <property type="match status" value="1"/>
</dbReference>
<feature type="coiled-coil region" evidence="22">
    <location>
        <begin position="903"/>
        <end position="930"/>
    </location>
</feature>
<feature type="disulfide bond" evidence="21">
    <location>
        <begin position="718"/>
        <end position="727"/>
    </location>
</feature>
<name>A0A498N3T6_LABRO</name>
<feature type="disulfide bond" evidence="21">
    <location>
        <begin position="608"/>
        <end position="617"/>
    </location>
</feature>
<evidence type="ECO:0000256" key="7">
    <source>
        <dbReference type="ARBA" id="ARBA00022525"/>
    </source>
</evidence>
<dbReference type="Gene3D" id="2.60.120.260">
    <property type="entry name" value="Galactose-binding domain-like"/>
    <property type="match status" value="1"/>
</dbReference>
<keyword evidence="31" id="KW-1267">Proteomics identification</keyword>
<evidence type="ECO:0000256" key="4">
    <source>
        <dbReference type="ARBA" id="ARBA00004599"/>
    </source>
</evidence>
<dbReference type="CDD" id="cd00055">
    <property type="entry name" value="EGF_Lam"/>
    <property type="match status" value="7"/>
</dbReference>
<dbReference type="GO" id="GO:0007411">
    <property type="term" value="P:axon guidance"/>
    <property type="evidence" value="ECO:0007669"/>
    <property type="project" value="TreeGrafter"/>
</dbReference>
<dbReference type="Gene3D" id="1.10.238.10">
    <property type="entry name" value="EF-hand"/>
    <property type="match status" value="1"/>
</dbReference>
<feature type="domain" description="Laminin EGF-like" evidence="25">
    <location>
        <begin position="694"/>
        <end position="751"/>
    </location>
</feature>
<dbReference type="PROSITE" id="PS51117">
    <property type="entry name" value="LAMININ_NTER"/>
    <property type="match status" value="1"/>
</dbReference>
<sequence>MDSSALHSLLFLLFTFFSHVLGGMDSCYDEEGVPSRCLPKFENAAFNRTVIVSNVCGIPPEDYCMQTGSTRSCHFCDALDLELNRNATYLTDFHTDEEPTWWQSQSMFYGVQYPNSVNITLHLGKSFEITYVRLKFYTSRPESFAIYKRTGENGQWQPYQYYSASCRKMYGRDNKGFIRPGENERTALCTDEFSDISPLTGGNVAFSTLEGRPSAYNFDQSPVLQDWVTATEILISLDRLNTFGDEFFKDPKVLRSYFYAISDFSVGGRCKCNGHASDCMTNEEGRLVCACEHNTAGVDCEHCAPFYQDRPWARATADSANQCVRCNCNGLADECVFDAEQYRSTGSGGRCVGCRKNTAGPHCERCRENFFRSLPQQSCQNCKCNAMDPDGWKGVFSGGHEQSLIWKEGEVYLLPYREENGFYKAPDKYLGNRLLSYGQTLSVSFTAELEELLPRSVTVMLEGSGISVTANLYSQQETYSSLERTPINTFTFRLTEKSVNPSIPSFEFLRMLYNLTALHISNAGGQNYTSQLSRVSLESAVLTYYNMASHAPWVEECTCPTGFTGQFCEHCAPGFTRETPNGGPFSPCVPCNCNQHGTCHPETGVCDCRDFTAGRHCELCEDGYYGNALTGSPGDCLPCPCPDRTTCAQVPETGDVVCTNCPTGQRGVRCELCDDGFYGNPLGWGGKVQPCVRCECNGNVDPNAVGVCDPMTGRCLKCLGHTTGDHCEKCRSGYYGNALANELNPERKCKPCACNVAGTSGSPNDCHPDTGKCVCWSHVTGRDCGQCETGYFNLQPSLGCEMCNCNPIGSSSSACHPITGQCMCRTGVEGLWCDTCRMGFFGFSSRGCRACNCDPMGSTLMQCHDNGTCSCRSGFVGYKCDKCELNYYQNRLTHQCEECPVCYSLIRDQASKLKAKLQELETLLSSYDCNRYSRHYRGRQQHRHQHNGLDNHIQKDQVEDYLPNALEDLLAIQEAREAFIKQFSQLETSAQTLQLQLRSIATALNCNLTDIREVTQEEKTLKGENECQELVDTLSAALNMQDQLQKMTLDLNSMVIPSVIPKEPNKWNVIVNESEVLVKSHTDAAAHIEQIAEDAFKMANRTYSQLITLLEDNSTETYVQDLTEKLEEMQQLKENLTLESKNLMNRTTELDGSVQSKEHLINETREKIQPHVDSAEKHLKTAQELKQLTAVAEGFKVSAVSSVVTGKEVEAEILSLQKGLEDVEQDWPQLPTYSKGYLKREKMLKEKTLVDVKKRVKQTERMIKPAVENATAASSTAKQAEESANAVAKNAKVSFTQGKRTKHASGQLRSAVDATLEQLTELESQAAQKQETIEAEEGIQLSSRSVIDNMETAKSQLESFTNTLSLLLKQLGGKAFGLLKAQQREKLEEINKEFMEDQKYRDEEDLPEKLDSFKNKYAEFDLNDQGEIDMMGLKRMMEKLGVPKTHLEMKKMISEVTGGSSDTINYRDFVKMMLGKRSAVLKLVMMFEDKANGTSCKPDGPPPKRDITSLP</sequence>
<evidence type="ECO:0000256" key="17">
    <source>
        <dbReference type="ARBA" id="ARBA00023180"/>
    </source>
</evidence>
<keyword evidence="10 24" id="KW-0732">Signal</keyword>
<dbReference type="SUPFAM" id="SSF57196">
    <property type="entry name" value="EGF/Laminin"/>
    <property type="match status" value="7"/>
</dbReference>
<dbReference type="InterPro" id="IPR002048">
    <property type="entry name" value="EF_hand_dom"/>
</dbReference>
<dbReference type="SMART" id="SM00281">
    <property type="entry name" value="LamB"/>
    <property type="match status" value="1"/>
</dbReference>
<gene>
    <name evidence="29" type="ORF">ROHU_020961</name>
</gene>
<dbReference type="EMBL" id="QBIY01012241">
    <property type="protein sequence ID" value="RXN26482.1"/>
    <property type="molecule type" value="Genomic_DNA"/>
</dbReference>
<feature type="disulfide bond" evidence="21">
    <location>
        <begin position="871"/>
        <end position="880"/>
    </location>
</feature>
<dbReference type="FunFam" id="2.10.25.10:FF:000166">
    <property type="entry name" value="laminin subunit gamma-1"/>
    <property type="match status" value="1"/>
</dbReference>
<dbReference type="PROSITE" id="PS00022">
    <property type="entry name" value="EGF_1"/>
    <property type="match status" value="1"/>
</dbReference>
<keyword evidence="13" id="KW-0272">Extracellular matrix</keyword>
<proteinExistence type="evidence at protein level"/>
<dbReference type="PROSITE" id="PS51115">
    <property type="entry name" value="LAMININ_IVA"/>
    <property type="match status" value="1"/>
</dbReference>
<evidence type="ECO:0000256" key="14">
    <source>
        <dbReference type="ARBA" id="ARBA00022990"/>
    </source>
</evidence>
<keyword evidence="7" id="KW-0964">Secreted</keyword>
<keyword evidence="19" id="KW-0966">Cell projection</keyword>
<feature type="region of interest" description="Disordered" evidence="23">
    <location>
        <begin position="1491"/>
        <end position="1511"/>
    </location>
</feature>
<evidence type="ECO:0000256" key="22">
    <source>
        <dbReference type="SAM" id="Coils"/>
    </source>
</evidence>
<feature type="domain" description="Laminin EGF-like" evidence="25">
    <location>
        <begin position="591"/>
        <end position="638"/>
    </location>
</feature>
<dbReference type="FunFam" id="2.10.25.10:FF:000163">
    <property type="entry name" value="laminin subunit gamma-1"/>
    <property type="match status" value="1"/>
</dbReference>
<evidence type="ECO:0000259" key="27">
    <source>
        <dbReference type="PROSITE" id="PS51115"/>
    </source>
</evidence>
<keyword evidence="17" id="KW-0325">Glycoprotein</keyword>
<dbReference type="Pfam" id="PF21008">
    <property type="entry name" value="AIF-1"/>
    <property type="match status" value="1"/>
</dbReference>
<dbReference type="CDD" id="cd00051">
    <property type="entry name" value="EFh"/>
    <property type="match status" value="1"/>
</dbReference>
<protein>
    <submittedName>
        <fullName evidence="29">Laminin subunit gamma-3-like protein</fullName>
    </submittedName>
</protein>
<dbReference type="FunFam" id="2.10.25.10:FF:000174">
    <property type="entry name" value="Laminin subunit gamma-1"/>
    <property type="match status" value="1"/>
</dbReference>
<evidence type="ECO:0000256" key="16">
    <source>
        <dbReference type="ARBA" id="ARBA00023157"/>
    </source>
</evidence>
<feature type="coiled-coil region" evidence="22">
    <location>
        <begin position="1312"/>
        <end position="1370"/>
    </location>
</feature>
<evidence type="ECO:0000256" key="9">
    <source>
        <dbReference type="ARBA" id="ARBA00022723"/>
    </source>
</evidence>
<keyword evidence="8" id="KW-0597">Phosphoprotein</keyword>
<evidence type="ECO:0000256" key="8">
    <source>
        <dbReference type="ARBA" id="ARBA00022553"/>
    </source>
</evidence>
<evidence type="ECO:0000256" key="12">
    <source>
        <dbReference type="ARBA" id="ARBA00022837"/>
    </source>
</evidence>
<dbReference type="Pfam" id="PF00053">
    <property type="entry name" value="EGF_laminin"/>
    <property type="match status" value="7"/>
</dbReference>
<feature type="disulfide bond" evidence="21">
    <location>
        <begin position="805"/>
        <end position="822"/>
    </location>
</feature>